<reference evidence="2" key="2">
    <citation type="journal article" date="2015" name="Fish Shellfish Immunol.">
        <title>Early steps in the European eel (Anguilla anguilla)-Vibrio vulnificus interaction in the gills: Role of the RtxA13 toxin.</title>
        <authorList>
            <person name="Callol A."/>
            <person name="Pajuelo D."/>
            <person name="Ebbesson L."/>
            <person name="Teles M."/>
            <person name="MacKenzie S."/>
            <person name="Amaro C."/>
        </authorList>
    </citation>
    <scope>NUCLEOTIDE SEQUENCE</scope>
</reference>
<protein>
    <submittedName>
        <fullName evidence="2">Uncharacterized protein</fullName>
    </submittedName>
</protein>
<accession>A0A0E9WRX9</accession>
<dbReference type="AlphaFoldDB" id="A0A0E9WRX9"/>
<reference evidence="2" key="1">
    <citation type="submission" date="2014-11" db="EMBL/GenBank/DDBJ databases">
        <authorList>
            <person name="Amaro Gonzalez C."/>
        </authorList>
    </citation>
    <scope>NUCLEOTIDE SEQUENCE</scope>
</reference>
<proteinExistence type="predicted"/>
<dbReference type="EMBL" id="GBXM01016302">
    <property type="protein sequence ID" value="JAH92275.1"/>
    <property type="molecule type" value="Transcribed_RNA"/>
</dbReference>
<feature type="region of interest" description="Disordered" evidence="1">
    <location>
        <begin position="22"/>
        <end position="45"/>
    </location>
</feature>
<evidence type="ECO:0000313" key="2">
    <source>
        <dbReference type="EMBL" id="JAH92275.1"/>
    </source>
</evidence>
<organism evidence="2">
    <name type="scientific">Anguilla anguilla</name>
    <name type="common">European freshwater eel</name>
    <name type="synonym">Muraena anguilla</name>
    <dbReference type="NCBI Taxonomy" id="7936"/>
    <lineage>
        <taxon>Eukaryota</taxon>
        <taxon>Metazoa</taxon>
        <taxon>Chordata</taxon>
        <taxon>Craniata</taxon>
        <taxon>Vertebrata</taxon>
        <taxon>Euteleostomi</taxon>
        <taxon>Actinopterygii</taxon>
        <taxon>Neopterygii</taxon>
        <taxon>Teleostei</taxon>
        <taxon>Anguilliformes</taxon>
        <taxon>Anguillidae</taxon>
        <taxon>Anguilla</taxon>
    </lineage>
</organism>
<name>A0A0E9WRX9_ANGAN</name>
<evidence type="ECO:0000256" key="1">
    <source>
        <dbReference type="SAM" id="MobiDB-lite"/>
    </source>
</evidence>
<sequence length="45" mass="5280">MNKDTGRRFWWTGKLNLIVRGTKKRHRKVDCEGRENNHSPSKGGQ</sequence>